<organism evidence="10 11">
    <name type="scientific">Campylobacter gracilis RM3268</name>
    <dbReference type="NCBI Taxonomy" id="553220"/>
    <lineage>
        <taxon>Bacteria</taxon>
        <taxon>Pseudomonadati</taxon>
        <taxon>Campylobacterota</taxon>
        <taxon>Epsilonproteobacteria</taxon>
        <taxon>Campylobacterales</taxon>
        <taxon>Campylobacteraceae</taxon>
        <taxon>Campylobacter</taxon>
    </lineage>
</organism>
<keyword evidence="7 8" id="KW-0472">Membrane</keyword>
<dbReference type="InterPro" id="IPR004812">
    <property type="entry name" value="Efflux_drug-R_Bcr/CmlA"/>
</dbReference>
<dbReference type="NCBIfam" id="TIGR00710">
    <property type="entry name" value="efflux_Bcr_CflA"/>
    <property type="match status" value="1"/>
</dbReference>
<dbReference type="GO" id="GO:0042910">
    <property type="term" value="F:xenobiotic transmembrane transporter activity"/>
    <property type="evidence" value="ECO:0007669"/>
    <property type="project" value="InterPro"/>
</dbReference>
<dbReference type="InterPro" id="IPR011701">
    <property type="entry name" value="MFS"/>
</dbReference>
<dbReference type="GO" id="GO:1990961">
    <property type="term" value="P:xenobiotic detoxification by transmembrane export across the plasma membrane"/>
    <property type="evidence" value="ECO:0007669"/>
    <property type="project" value="InterPro"/>
</dbReference>
<evidence type="ECO:0000256" key="1">
    <source>
        <dbReference type="ARBA" id="ARBA00004651"/>
    </source>
</evidence>
<feature type="transmembrane region" description="Helical" evidence="8">
    <location>
        <begin position="343"/>
        <end position="366"/>
    </location>
</feature>
<feature type="transmembrane region" description="Helical" evidence="8">
    <location>
        <begin position="251"/>
        <end position="269"/>
    </location>
</feature>
<evidence type="ECO:0000256" key="7">
    <source>
        <dbReference type="ARBA" id="ARBA00023136"/>
    </source>
</evidence>
<feature type="transmembrane region" description="Helical" evidence="8">
    <location>
        <begin position="281"/>
        <end position="308"/>
    </location>
</feature>
<feature type="transmembrane region" description="Helical" evidence="8">
    <location>
        <begin position="46"/>
        <end position="66"/>
    </location>
</feature>
<evidence type="ECO:0000256" key="2">
    <source>
        <dbReference type="ARBA" id="ARBA00006236"/>
    </source>
</evidence>
<keyword evidence="6 8" id="KW-1133">Transmembrane helix</keyword>
<evidence type="ECO:0000259" key="9">
    <source>
        <dbReference type="PROSITE" id="PS50850"/>
    </source>
</evidence>
<dbReference type="PANTHER" id="PTHR23502">
    <property type="entry name" value="MAJOR FACILITATOR SUPERFAMILY"/>
    <property type="match status" value="1"/>
</dbReference>
<dbReference type="OrthoDB" id="9814303at2"/>
<gene>
    <name evidence="10" type="ORF">CAMGR0001_0389</name>
</gene>
<feature type="transmembrane region" description="Helical" evidence="8">
    <location>
        <begin position="103"/>
        <end position="124"/>
    </location>
</feature>
<feature type="domain" description="Major facilitator superfamily (MFS) profile" evidence="9">
    <location>
        <begin position="12"/>
        <end position="396"/>
    </location>
</feature>
<evidence type="ECO:0000313" key="10">
    <source>
        <dbReference type="EMBL" id="EEV17558.1"/>
    </source>
</evidence>
<dbReference type="STRING" id="824.CGRAC_1928"/>
<dbReference type="PANTHER" id="PTHR23502:SF132">
    <property type="entry name" value="POLYAMINE TRANSPORTER 2-RELATED"/>
    <property type="match status" value="1"/>
</dbReference>
<dbReference type="AlphaFoldDB" id="C8PHE4"/>
<dbReference type="SUPFAM" id="SSF103473">
    <property type="entry name" value="MFS general substrate transporter"/>
    <property type="match status" value="1"/>
</dbReference>
<comment type="similarity">
    <text evidence="2">Belongs to the major facilitator superfamily. Bcr/CmlA family.</text>
</comment>
<dbReference type="InterPro" id="IPR036259">
    <property type="entry name" value="MFS_trans_sf"/>
</dbReference>
<evidence type="ECO:0000256" key="3">
    <source>
        <dbReference type="ARBA" id="ARBA00022448"/>
    </source>
</evidence>
<evidence type="ECO:0000256" key="4">
    <source>
        <dbReference type="ARBA" id="ARBA00022475"/>
    </source>
</evidence>
<dbReference type="RefSeq" id="WP_005871059.1">
    <property type="nucleotide sequence ID" value="NZ_ACYG01000024.1"/>
</dbReference>
<accession>C8PHE4</accession>
<feature type="transmembrane region" description="Helical" evidence="8">
    <location>
        <begin position="314"/>
        <end position="336"/>
    </location>
</feature>
<dbReference type="EMBL" id="ACYG01000024">
    <property type="protein sequence ID" value="EEV17558.1"/>
    <property type="molecule type" value="Genomic_DNA"/>
</dbReference>
<comment type="caution">
    <text evidence="10">The sequence shown here is derived from an EMBL/GenBank/DDBJ whole genome shotgun (WGS) entry which is preliminary data.</text>
</comment>
<keyword evidence="3" id="KW-0813">Transport</keyword>
<sequence length="399" mass="42903">MVKQSKFAKFKLVIILAYMSALAPLSTDMYLPALEKVKASFATSEFYAQLSVASFFIAFALGQLVYGPLSDKFGRKKPLYAGILLFICASLACVSFDNIYAFIFFRFLQALGGCAGVVLARAVINDKFELHEAAAMFALMMVVGSLAPMLAPTLGGFVLDFFSWQAIFAILFALGILLFAFIFFGLDESAQIDETTTLSVKGVLGEYGIILRNKEFMRYTLGFAVAMSALFAYITGSSFIFLGYYGLGEHAFGVIFGINALGMTLVSALNAKLVQNREPTALLNFGLIAMLVTSLILLACSMLDLPFICFEVSLFILLSSLGFVAPNATTLAMALYKDGNSGAASAVLGTAQFAIAGAISFIVGAVGANKPFLLASVMVICAFCANAVYFLLRKKNQKF</sequence>
<protein>
    <submittedName>
        <fullName evidence="10">Drug resistance transporter, Bcr/CflA subfamily</fullName>
    </submittedName>
</protein>
<feature type="transmembrane region" description="Helical" evidence="8">
    <location>
        <begin position="221"/>
        <end position="245"/>
    </location>
</feature>
<dbReference type="Proteomes" id="UP000005709">
    <property type="component" value="Unassembled WGS sequence"/>
</dbReference>
<reference evidence="10 11" key="1">
    <citation type="submission" date="2009-07" db="EMBL/GenBank/DDBJ databases">
        <authorList>
            <person name="Madupu R."/>
            <person name="Sebastian Y."/>
            <person name="Durkin A.S."/>
            <person name="Torralba M."/>
            <person name="Methe B."/>
            <person name="Sutton G.G."/>
            <person name="Strausberg R.L."/>
            <person name="Nelson K.E."/>
        </authorList>
    </citation>
    <scope>NUCLEOTIDE SEQUENCE [LARGE SCALE GENOMIC DNA]</scope>
    <source>
        <strain evidence="10 11">RM3268</strain>
    </source>
</reference>
<dbReference type="PROSITE" id="PS50850">
    <property type="entry name" value="MFS"/>
    <property type="match status" value="1"/>
</dbReference>
<dbReference type="PRINTS" id="PR01036">
    <property type="entry name" value="TCRTETB"/>
</dbReference>
<keyword evidence="4" id="KW-1003">Cell membrane</keyword>
<dbReference type="InterPro" id="IPR020846">
    <property type="entry name" value="MFS_dom"/>
</dbReference>
<dbReference type="eggNOG" id="COG2814">
    <property type="taxonomic scope" value="Bacteria"/>
</dbReference>
<comment type="subcellular location">
    <subcellularLocation>
        <location evidence="1">Cell membrane</location>
        <topology evidence="1">Multi-pass membrane protein</topology>
    </subcellularLocation>
</comment>
<keyword evidence="11" id="KW-1185">Reference proteome</keyword>
<dbReference type="GO" id="GO:0005886">
    <property type="term" value="C:plasma membrane"/>
    <property type="evidence" value="ECO:0007669"/>
    <property type="project" value="UniProtKB-SubCell"/>
</dbReference>
<dbReference type="Gene3D" id="1.20.1720.10">
    <property type="entry name" value="Multidrug resistance protein D"/>
    <property type="match status" value="1"/>
</dbReference>
<feature type="transmembrane region" description="Helical" evidence="8">
    <location>
        <begin position="136"/>
        <end position="158"/>
    </location>
</feature>
<evidence type="ECO:0000256" key="8">
    <source>
        <dbReference type="SAM" id="Phobius"/>
    </source>
</evidence>
<name>C8PHE4_9BACT</name>
<evidence type="ECO:0000256" key="6">
    <source>
        <dbReference type="ARBA" id="ARBA00022989"/>
    </source>
</evidence>
<feature type="transmembrane region" description="Helical" evidence="8">
    <location>
        <begin position="78"/>
        <end position="97"/>
    </location>
</feature>
<feature type="transmembrane region" description="Helical" evidence="8">
    <location>
        <begin position="164"/>
        <end position="186"/>
    </location>
</feature>
<keyword evidence="5 8" id="KW-0812">Transmembrane</keyword>
<dbReference type="FunFam" id="1.20.1720.10:FF:000005">
    <property type="entry name" value="Bcr/CflA family efflux transporter"/>
    <property type="match status" value="1"/>
</dbReference>
<evidence type="ECO:0000256" key="5">
    <source>
        <dbReference type="ARBA" id="ARBA00022692"/>
    </source>
</evidence>
<dbReference type="Pfam" id="PF07690">
    <property type="entry name" value="MFS_1"/>
    <property type="match status" value="1"/>
</dbReference>
<feature type="transmembrane region" description="Helical" evidence="8">
    <location>
        <begin position="12"/>
        <end position="34"/>
    </location>
</feature>
<feature type="transmembrane region" description="Helical" evidence="8">
    <location>
        <begin position="372"/>
        <end position="392"/>
    </location>
</feature>
<proteinExistence type="inferred from homology"/>
<dbReference type="CDD" id="cd17320">
    <property type="entry name" value="MFS_MdfA_MDR_like"/>
    <property type="match status" value="1"/>
</dbReference>
<evidence type="ECO:0000313" key="11">
    <source>
        <dbReference type="Proteomes" id="UP000005709"/>
    </source>
</evidence>